<protein>
    <submittedName>
        <fullName evidence="3">Uncharacterized protein</fullName>
    </submittedName>
</protein>
<feature type="region of interest" description="Disordered" evidence="2">
    <location>
        <begin position="1"/>
        <end position="51"/>
    </location>
</feature>
<comment type="caution">
    <text evidence="3">The sequence shown here is derived from an EMBL/GenBank/DDBJ whole genome shotgun (WGS) entry which is preliminary data.</text>
</comment>
<dbReference type="EMBL" id="JANBPK010001856">
    <property type="protein sequence ID" value="KAJ2920578.1"/>
    <property type="molecule type" value="Genomic_DNA"/>
</dbReference>
<accession>A0A9W8IVL6</accession>
<keyword evidence="1" id="KW-0175">Coiled coil</keyword>
<evidence type="ECO:0000313" key="3">
    <source>
        <dbReference type="EMBL" id="KAJ2920578.1"/>
    </source>
</evidence>
<feature type="non-terminal residue" evidence="3">
    <location>
        <position position="1"/>
    </location>
</feature>
<evidence type="ECO:0000313" key="4">
    <source>
        <dbReference type="Proteomes" id="UP001140091"/>
    </source>
</evidence>
<keyword evidence="4" id="KW-1185">Reference proteome</keyword>
<sequence>MDVDSDGEEEIDLPNTSEVPKAVDSEEEEESDATDSSELPKKQKHLSSNWKKLQSKQRIDLTRKGAEAMELFFKFNRPLNDQKDEEGKVKKPSKDRDLEILMPDGGLAEGQWNPHFTLQNVLSFFLVKNGRHILHCGCILEDALMDLYMWKTVKLRSISRDIEETFGKPVKPRERAYMVESMDHLCSFVEDLYEYKDDGTKRSMIEIRERQVRKLLGEIRRLKQEDAAAEKVKKDASLRKPVYVELEKLTGINVSDTEFFGDDK</sequence>
<reference evidence="3" key="1">
    <citation type="submission" date="2022-06" db="EMBL/GenBank/DDBJ databases">
        <title>Genome Sequence of Candolleomyces eurysporus.</title>
        <authorList>
            <person name="Buettner E."/>
        </authorList>
    </citation>
    <scope>NUCLEOTIDE SEQUENCE</scope>
    <source>
        <strain evidence="3">VTCC 930004</strain>
    </source>
</reference>
<feature type="compositionally biased region" description="Acidic residues" evidence="2">
    <location>
        <begin position="25"/>
        <end position="35"/>
    </location>
</feature>
<feature type="coiled-coil region" evidence="1">
    <location>
        <begin position="205"/>
        <end position="232"/>
    </location>
</feature>
<dbReference type="AlphaFoldDB" id="A0A9W8IVL6"/>
<organism evidence="3 4">
    <name type="scientific">Candolleomyces eurysporus</name>
    <dbReference type="NCBI Taxonomy" id="2828524"/>
    <lineage>
        <taxon>Eukaryota</taxon>
        <taxon>Fungi</taxon>
        <taxon>Dikarya</taxon>
        <taxon>Basidiomycota</taxon>
        <taxon>Agaricomycotina</taxon>
        <taxon>Agaricomycetes</taxon>
        <taxon>Agaricomycetidae</taxon>
        <taxon>Agaricales</taxon>
        <taxon>Agaricineae</taxon>
        <taxon>Psathyrellaceae</taxon>
        <taxon>Candolleomyces</taxon>
    </lineage>
</organism>
<dbReference type="OrthoDB" id="3065406at2759"/>
<proteinExistence type="predicted"/>
<name>A0A9W8IVL6_9AGAR</name>
<feature type="compositionally biased region" description="Acidic residues" evidence="2">
    <location>
        <begin position="1"/>
        <end position="12"/>
    </location>
</feature>
<dbReference type="Proteomes" id="UP001140091">
    <property type="component" value="Unassembled WGS sequence"/>
</dbReference>
<evidence type="ECO:0000256" key="2">
    <source>
        <dbReference type="SAM" id="MobiDB-lite"/>
    </source>
</evidence>
<gene>
    <name evidence="3" type="ORF">H1R20_g16518</name>
</gene>
<evidence type="ECO:0000256" key="1">
    <source>
        <dbReference type="SAM" id="Coils"/>
    </source>
</evidence>